<gene>
    <name evidence="2" type="ORF">KL86PLE_10273</name>
</gene>
<feature type="compositionally biased region" description="Basic and acidic residues" evidence="1">
    <location>
        <begin position="23"/>
        <end position="33"/>
    </location>
</feature>
<proteinExistence type="predicted"/>
<feature type="region of interest" description="Disordered" evidence="1">
    <location>
        <begin position="19"/>
        <end position="68"/>
    </location>
</feature>
<dbReference type="EMBL" id="FMJD01000001">
    <property type="protein sequence ID" value="SCM70764.1"/>
    <property type="molecule type" value="Genomic_DNA"/>
</dbReference>
<protein>
    <submittedName>
        <fullName evidence="2">Uncharacterized protein</fullName>
    </submittedName>
</protein>
<dbReference type="AlphaFoldDB" id="A0A212KZL8"/>
<evidence type="ECO:0000256" key="1">
    <source>
        <dbReference type="SAM" id="MobiDB-lite"/>
    </source>
</evidence>
<evidence type="ECO:0000313" key="2">
    <source>
        <dbReference type="EMBL" id="SCM70764.1"/>
    </source>
</evidence>
<reference evidence="2" key="1">
    <citation type="submission" date="2016-08" db="EMBL/GenBank/DDBJ databases">
        <authorList>
            <person name="Seilhamer J.J."/>
        </authorList>
    </citation>
    <scope>NUCLEOTIDE SEQUENCE</scope>
    <source>
        <strain evidence="2">86</strain>
    </source>
</reference>
<sequence length="68" mass="7206">MNRLTAVRIDLPGQAQKTRFAVRGKEGPAELREAAPQAGPFRRAAAAETSGCDFGRDPTGKISRPAAI</sequence>
<organism evidence="2">
    <name type="scientific">uncultured Pleomorphomonas sp</name>
    <dbReference type="NCBI Taxonomy" id="442121"/>
    <lineage>
        <taxon>Bacteria</taxon>
        <taxon>Pseudomonadati</taxon>
        <taxon>Pseudomonadota</taxon>
        <taxon>Alphaproteobacteria</taxon>
        <taxon>Hyphomicrobiales</taxon>
        <taxon>Pleomorphomonadaceae</taxon>
        <taxon>Pleomorphomonas</taxon>
        <taxon>environmental samples</taxon>
    </lineage>
</organism>
<name>A0A212KZL8_9HYPH</name>
<accession>A0A212KZL8</accession>